<dbReference type="AlphaFoldDB" id="A0A6G1BYK8"/>
<sequence length="92" mass="10104">MPMPCRHTHCYHRHHPHGGAHALCYPRAVRILPTPLSLPITSPLAPATPCAHADVTTVNLAGQPPYLYHACPCRSHYPLPPSPCDRRSRGTT</sequence>
<evidence type="ECO:0000313" key="1">
    <source>
        <dbReference type="EMBL" id="KAF0892744.1"/>
    </source>
</evidence>
<dbReference type="EMBL" id="SPHZ02000011">
    <property type="protein sequence ID" value="KAF0892744.1"/>
    <property type="molecule type" value="Genomic_DNA"/>
</dbReference>
<name>A0A6G1BYK8_9ORYZ</name>
<accession>A0A6G1BYK8</accession>
<gene>
    <name evidence="1" type="ORF">E2562_017707</name>
</gene>
<organism evidence="1 2">
    <name type="scientific">Oryza meyeriana var. granulata</name>
    <dbReference type="NCBI Taxonomy" id="110450"/>
    <lineage>
        <taxon>Eukaryota</taxon>
        <taxon>Viridiplantae</taxon>
        <taxon>Streptophyta</taxon>
        <taxon>Embryophyta</taxon>
        <taxon>Tracheophyta</taxon>
        <taxon>Spermatophyta</taxon>
        <taxon>Magnoliopsida</taxon>
        <taxon>Liliopsida</taxon>
        <taxon>Poales</taxon>
        <taxon>Poaceae</taxon>
        <taxon>BOP clade</taxon>
        <taxon>Oryzoideae</taxon>
        <taxon>Oryzeae</taxon>
        <taxon>Oryzinae</taxon>
        <taxon>Oryza</taxon>
        <taxon>Oryza meyeriana</taxon>
    </lineage>
</organism>
<reference evidence="1 2" key="1">
    <citation type="submission" date="2019-11" db="EMBL/GenBank/DDBJ databases">
        <title>Whole genome sequence of Oryza granulata.</title>
        <authorList>
            <person name="Li W."/>
        </authorList>
    </citation>
    <scope>NUCLEOTIDE SEQUENCE [LARGE SCALE GENOMIC DNA]</scope>
    <source>
        <strain evidence="2">cv. Menghai</strain>
        <tissue evidence="1">Leaf</tissue>
    </source>
</reference>
<evidence type="ECO:0000313" key="2">
    <source>
        <dbReference type="Proteomes" id="UP000479710"/>
    </source>
</evidence>
<keyword evidence="2" id="KW-1185">Reference proteome</keyword>
<proteinExistence type="predicted"/>
<comment type="caution">
    <text evidence="1">The sequence shown here is derived from an EMBL/GenBank/DDBJ whole genome shotgun (WGS) entry which is preliminary data.</text>
</comment>
<protein>
    <submittedName>
        <fullName evidence="1">Uncharacterized protein</fullName>
    </submittedName>
</protein>
<dbReference type="Proteomes" id="UP000479710">
    <property type="component" value="Unassembled WGS sequence"/>
</dbReference>